<keyword evidence="2" id="KW-1185">Reference proteome</keyword>
<organism evidence="1 2">
    <name type="scientific">Parasedimentitalea maritima</name>
    <dbReference type="NCBI Taxonomy" id="2578117"/>
    <lineage>
        <taxon>Bacteria</taxon>
        <taxon>Pseudomonadati</taxon>
        <taxon>Pseudomonadota</taxon>
        <taxon>Alphaproteobacteria</taxon>
        <taxon>Rhodobacterales</taxon>
        <taxon>Paracoccaceae</taxon>
        <taxon>Parasedimentitalea</taxon>
    </lineage>
</organism>
<sequence>MEKIFNSMRDRMPWPVARVLLRSLGLEPSQGWQRTIKKYADAPQQKHIGPLLDKIEEHNLCGEKFTKIYEIEPEEHRLVQNWISGLEVPENLFTRAYPLTLPANEIDEIGAPPQLVSVVRNDDGIGAVYTHVIRLTTREKIELGDLVDDPSVFEDQYDEIIGLKYRTVQLFSIAWVPHDRNAIEIRTDMPAGMSTDFAHAVQSQIRRTLNDSEIIELNRPIDLFPLLEAIYEDSRDGLVVELGFSTTSASVKNEKMRRAGLDLRTEPYHLAGKKGLGTPIEPFRLFVRWTVATDDIRLTPELGLVGTARGRSTIGEPGKVGISGAIIRNCVGRADFEYVISRMHHHLESLKEEVGT</sequence>
<evidence type="ECO:0000313" key="1">
    <source>
        <dbReference type="EMBL" id="TLP57485.1"/>
    </source>
</evidence>
<protein>
    <submittedName>
        <fullName evidence="1">Uncharacterized protein</fullName>
    </submittedName>
</protein>
<accession>A0ABY2UPY8</accession>
<gene>
    <name evidence="1" type="ORF">FEE96_19050</name>
</gene>
<reference evidence="1 2" key="1">
    <citation type="submission" date="2019-05" db="EMBL/GenBank/DDBJ databases">
        <title>Draft genome sequence of Pelagicola sp. DSW4-44.</title>
        <authorList>
            <person name="Oh J."/>
        </authorList>
    </citation>
    <scope>NUCLEOTIDE SEQUENCE [LARGE SCALE GENOMIC DNA]</scope>
    <source>
        <strain evidence="1 2">DSW4-44</strain>
    </source>
</reference>
<comment type="caution">
    <text evidence="1">The sequence shown here is derived from an EMBL/GenBank/DDBJ whole genome shotgun (WGS) entry which is preliminary data.</text>
</comment>
<evidence type="ECO:0000313" key="2">
    <source>
        <dbReference type="Proteomes" id="UP000305041"/>
    </source>
</evidence>
<dbReference type="EMBL" id="VAUA01000011">
    <property type="protein sequence ID" value="TLP57485.1"/>
    <property type="molecule type" value="Genomic_DNA"/>
</dbReference>
<name>A0ABY2UPY8_9RHOB</name>
<dbReference type="Proteomes" id="UP000305041">
    <property type="component" value="Unassembled WGS sequence"/>
</dbReference>
<proteinExistence type="predicted"/>
<dbReference type="RefSeq" id="WP_138164717.1">
    <property type="nucleotide sequence ID" value="NZ_VAUA01000011.1"/>
</dbReference>